<name>A0A8I2YGQ3_9AGAM</name>
<dbReference type="AlphaFoldDB" id="A0A8I2YGQ3"/>
<dbReference type="Pfam" id="PF18759">
    <property type="entry name" value="Plavaka"/>
    <property type="match status" value="1"/>
</dbReference>
<dbReference type="Proteomes" id="UP000683000">
    <property type="component" value="Unassembled WGS sequence"/>
</dbReference>
<evidence type="ECO:0000313" key="2">
    <source>
        <dbReference type="Proteomes" id="UP000683000"/>
    </source>
</evidence>
<organism evidence="1 2">
    <name type="scientific">Boletus reticuloceps</name>
    <dbReference type="NCBI Taxonomy" id="495285"/>
    <lineage>
        <taxon>Eukaryota</taxon>
        <taxon>Fungi</taxon>
        <taxon>Dikarya</taxon>
        <taxon>Basidiomycota</taxon>
        <taxon>Agaricomycotina</taxon>
        <taxon>Agaricomycetes</taxon>
        <taxon>Agaricomycetidae</taxon>
        <taxon>Boletales</taxon>
        <taxon>Boletineae</taxon>
        <taxon>Boletaceae</taxon>
        <taxon>Boletoideae</taxon>
        <taxon>Boletus</taxon>
    </lineage>
</organism>
<comment type="caution">
    <text evidence="1">The sequence shown here is derived from an EMBL/GenBank/DDBJ whole genome shotgun (WGS) entry which is preliminary data.</text>
</comment>
<accession>A0A8I2YGQ3</accession>
<reference evidence="1" key="1">
    <citation type="submission" date="2021-03" db="EMBL/GenBank/DDBJ databases">
        <title>Evolutionary innovations through gain and loss of genes in the ectomycorrhizal Boletales.</title>
        <authorList>
            <person name="Wu G."/>
            <person name="Miyauchi S."/>
            <person name="Morin E."/>
            <person name="Yang Z.-L."/>
            <person name="Xu J."/>
            <person name="Martin F.M."/>
        </authorList>
    </citation>
    <scope>NUCLEOTIDE SEQUENCE</scope>
    <source>
        <strain evidence="1">BR01</strain>
    </source>
</reference>
<gene>
    <name evidence="1" type="ORF">JVT61DRAFT_9954</name>
</gene>
<protein>
    <submittedName>
        <fullName evidence="1">Uncharacterized protein</fullName>
    </submittedName>
</protein>
<keyword evidence="2" id="KW-1185">Reference proteome</keyword>
<evidence type="ECO:0000313" key="1">
    <source>
        <dbReference type="EMBL" id="KAG6371173.1"/>
    </source>
</evidence>
<dbReference type="EMBL" id="JAGFBS010000039">
    <property type="protein sequence ID" value="KAG6371173.1"/>
    <property type="molecule type" value="Genomic_DNA"/>
</dbReference>
<dbReference type="InterPro" id="IPR041078">
    <property type="entry name" value="Plavaka"/>
</dbReference>
<sequence>MTEPIYLYHRDALNCIKLLFNNPLFKDDMDYTPHHSYMNDECNVRVYSKWMSSDSCWEMQQLLPAGATLCDVIISSDKTHITDIGGKVAHPVLISLANIGMKVWNKASSHAFLLLTLMLIPEFLHKTP</sequence>
<dbReference type="OrthoDB" id="2418900at2759"/>
<proteinExistence type="predicted"/>